<comment type="caution">
    <text evidence="2">The sequence shown here is derived from an EMBL/GenBank/DDBJ whole genome shotgun (WGS) entry which is preliminary data.</text>
</comment>
<feature type="compositionally biased region" description="Polar residues" evidence="1">
    <location>
        <begin position="236"/>
        <end position="249"/>
    </location>
</feature>
<sequence>MHALHYWTPAFQSGTSLALQQLTPAGDVGMEDDVRQSGSFARLPFNGPHAEVRRSGSERWLGGFLLRRQLPPVTPLSAAADLKHRICEHLCGQATTPSMGCPGPLVVPKRRWWTRRVLGRARRSSCPKRTLFRFPRAFLRSFALRTSFHNTSHHFTSFHITSHHFTSLHSREVCALRGLNRVSVISYSSGTPFATAIACVPPPSTTTSNTATATVNTNTITNTNTFIPTSNSSTTHMGSLTSGLPTNSAKPSSITATPPCCCADDALSAAPVVSPMPTPAVSAAAYLIAASAAAPRTVLGPAATEAATATTVTSAVTSAVTVTAAAVPALQPSYNQALSLPEGLTE</sequence>
<keyword evidence="3" id="KW-1185">Reference proteome</keyword>
<reference evidence="2 3" key="1">
    <citation type="journal article" date="2023" name="IScience">
        <title>Expanded male sex-determining region conserved during the evolution of homothallism in the green alga Volvox.</title>
        <authorList>
            <person name="Yamamoto K."/>
            <person name="Matsuzaki R."/>
            <person name="Mahakham W."/>
            <person name="Heman W."/>
            <person name="Sekimoto H."/>
            <person name="Kawachi M."/>
            <person name="Minakuchi Y."/>
            <person name="Toyoda A."/>
            <person name="Nozaki H."/>
        </authorList>
    </citation>
    <scope>NUCLEOTIDE SEQUENCE [LARGE SCALE GENOMIC DNA]</scope>
    <source>
        <strain evidence="2 3">NIES-4468</strain>
    </source>
</reference>
<evidence type="ECO:0000313" key="3">
    <source>
        <dbReference type="Proteomes" id="UP001165090"/>
    </source>
</evidence>
<evidence type="ECO:0000313" key="2">
    <source>
        <dbReference type="EMBL" id="GLI69567.1"/>
    </source>
</evidence>
<gene>
    <name evidence="2" type="ORF">VaNZ11_014202</name>
</gene>
<proteinExistence type="predicted"/>
<dbReference type="EMBL" id="BSDZ01000086">
    <property type="protein sequence ID" value="GLI69567.1"/>
    <property type="molecule type" value="Genomic_DNA"/>
</dbReference>
<feature type="region of interest" description="Disordered" evidence="1">
    <location>
        <begin position="226"/>
        <end position="249"/>
    </location>
</feature>
<protein>
    <submittedName>
        <fullName evidence="2">Uncharacterized protein</fullName>
    </submittedName>
</protein>
<organism evidence="2 3">
    <name type="scientific">Volvox africanus</name>
    <dbReference type="NCBI Taxonomy" id="51714"/>
    <lineage>
        <taxon>Eukaryota</taxon>
        <taxon>Viridiplantae</taxon>
        <taxon>Chlorophyta</taxon>
        <taxon>core chlorophytes</taxon>
        <taxon>Chlorophyceae</taxon>
        <taxon>CS clade</taxon>
        <taxon>Chlamydomonadales</taxon>
        <taxon>Volvocaceae</taxon>
        <taxon>Volvox</taxon>
    </lineage>
</organism>
<evidence type="ECO:0000256" key="1">
    <source>
        <dbReference type="SAM" id="MobiDB-lite"/>
    </source>
</evidence>
<name>A0ABQ5SHZ2_9CHLO</name>
<feature type="compositionally biased region" description="Low complexity" evidence="1">
    <location>
        <begin position="226"/>
        <end position="235"/>
    </location>
</feature>
<dbReference type="Proteomes" id="UP001165090">
    <property type="component" value="Unassembled WGS sequence"/>
</dbReference>
<accession>A0ABQ5SHZ2</accession>